<dbReference type="STRING" id="1576369.SAMN05421753_112190"/>
<dbReference type="AlphaFoldDB" id="A0A1I3L9W6"/>
<keyword evidence="1" id="KW-1133">Transmembrane helix</keyword>
<dbReference type="EMBL" id="FOQD01000012">
    <property type="protein sequence ID" value="SFI81554.1"/>
    <property type="molecule type" value="Genomic_DNA"/>
</dbReference>
<dbReference type="RefSeq" id="WP_092051991.1">
    <property type="nucleotide sequence ID" value="NZ_FOQD01000012.1"/>
</dbReference>
<evidence type="ECO:0008006" key="4">
    <source>
        <dbReference type="Google" id="ProtNLM"/>
    </source>
</evidence>
<protein>
    <recommendedName>
        <fullName evidence="4">Lipocalin-like domain-containing protein</fullName>
    </recommendedName>
</protein>
<name>A0A1I3L9W6_9PLAN</name>
<dbReference type="Proteomes" id="UP000199518">
    <property type="component" value="Unassembled WGS sequence"/>
</dbReference>
<evidence type="ECO:0000313" key="2">
    <source>
        <dbReference type="EMBL" id="SFI81554.1"/>
    </source>
</evidence>
<evidence type="ECO:0000313" key="3">
    <source>
        <dbReference type="Proteomes" id="UP000199518"/>
    </source>
</evidence>
<keyword evidence="1" id="KW-0472">Membrane</keyword>
<accession>A0A1I3L9W6</accession>
<keyword evidence="3" id="KW-1185">Reference proteome</keyword>
<reference evidence="3" key="1">
    <citation type="submission" date="2016-10" db="EMBL/GenBank/DDBJ databases">
        <authorList>
            <person name="Varghese N."/>
            <person name="Submissions S."/>
        </authorList>
    </citation>
    <scope>NUCLEOTIDE SEQUENCE [LARGE SCALE GENOMIC DNA]</scope>
    <source>
        <strain evidence="3">DSM 26348</strain>
    </source>
</reference>
<organism evidence="2 3">
    <name type="scientific">Planctomicrobium piriforme</name>
    <dbReference type="NCBI Taxonomy" id="1576369"/>
    <lineage>
        <taxon>Bacteria</taxon>
        <taxon>Pseudomonadati</taxon>
        <taxon>Planctomycetota</taxon>
        <taxon>Planctomycetia</taxon>
        <taxon>Planctomycetales</taxon>
        <taxon>Planctomycetaceae</taxon>
        <taxon>Planctomicrobium</taxon>
    </lineage>
</organism>
<gene>
    <name evidence="2" type="ORF">SAMN05421753_112190</name>
</gene>
<evidence type="ECO:0000256" key="1">
    <source>
        <dbReference type="SAM" id="Phobius"/>
    </source>
</evidence>
<keyword evidence="1" id="KW-0812">Transmembrane</keyword>
<proteinExistence type="predicted"/>
<feature type="transmembrane region" description="Helical" evidence="1">
    <location>
        <begin position="12"/>
        <end position="29"/>
    </location>
</feature>
<sequence length="152" mass="17650">MPPRRRLKLTPAILLAVALVSGLFFWFSHHRLNAEERRLVGTWQIAHGDQLNKVHFRPSGHVHWESGPDASEEVLWSVQGDRLILEADPDQLSQDWQSFLLVKYFQIRGFKFPYHDIDVYKLRWVDNETLDLLDGAPDADPDALLGTLRRLK</sequence>